<gene>
    <name evidence="2" type="ORF">AAFF_G00085270</name>
</gene>
<comment type="caution">
    <text evidence="2">The sequence shown here is derived from an EMBL/GenBank/DDBJ whole genome shotgun (WGS) entry which is preliminary data.</text>
</comment>
<keyword evidence="3" id="KW-1185">Reference proteome</keyword>
<reference evidence="2" key="1">
    <citation type="journal article" date="2023" name="Science">
        <title>Genome structures resolve the early diversification of teleost fishes.</title>
        <authorList>
            <person name="Parey E."/>
            <person name="Louis A."/>
            <person name="Montfort J."/>
            <person name="Bouchez O."/>
            <person name="Roques C."/>
            <person name="Iampietro C."/>
            <person name="Lluch J."/>
            <person name="Castinel A."/>
            <person name="Donnadieu C."/>
            <person name="Desvignes T."/>
            <person name="Floi Bucao C."/>
            <person name="Jouanno E."/>
            <person name="Wen M."/>
            <person name="Mejri S."/>
            <person name="Dirks R."/>
            <person name="Jansen H."/>
            <person name="Henkel C."/>
            <person name="Chen W.J."/>
            <person name="Zahm M."/>
            <person name="Cabau C."/>
            <person name="Klopp C."/>
            <person name="Thompson A.W."/>
            <person name="Robinson-Rechavi M."/>
            <person name="Braasch I."/>
            <person name="Lecointre G."/>
            <person name="Bobe J."/>
            <person name="Postlethwait J.H."/>
            <person name="Berthelot C."/>
            <person name="Roest Crollius H."/>
            <person name="Guiguen Y."/>
        </authorList>
    </citation>
    <scope>NUCLEOTIDE SEQUENCE</scope>
    <source>
        <strain evidence="2">NC1722</strain>
    </source>
</reference>
<organism evidence="2 3">
    <name type="scientific">Aldrovandia affinis</name>
    <dbReference type="NCBI Taxonomy" id="143900"/>
    <lineage>
        <taxon>Eukaryota</taxon>
        <taxon>Metazoa</taxon>
        <taxon>Chordata</taxon>
        <taxon>Craniata</taxon>
        <taxon>Vertebrata</taxon>
        <taxon>Euteleostomi</taxon>
        <taxon>Actinopterygii</taxon>
        <taxon>Neopterygii</taxon>
        <taxon>Teleostei</taxon>
        <taxon>Notacanthiformes</taxon>
        <taxon>Halosauridae</taxon>
        <taxon>Aldrovandia</taxon>
    </lineage>
</organism>
<proteinExistence type="predicted"/>
<dbReference type="AlphaFoldDB" id="A0AAD7WCQ5"/>
<name>A0AAD7WCQ5_9TELE</name>
<sequence length="99" mass="10797">MIRDPTRNLAQFLELLLSGRRSNENRTRAVLMSVPSADELGRFGAASAPIPLYSARTPAPLMNRDAKRWSASSADGPEEPSRPARGYPPFAFSIQSPAI</sequence>
<feature type="region of interest" description="Disordered" evidence="1">
    <location>
        <begin position="64"/>
        <end position="99"/>
    </location>
</feature>
<evidence type="ECO:0000313" key="3">
    <source>
        <dbReference type="Proteomes" id="UP001221898"/>
    </source>
</evidence>
<protein>
    <submittedName>
        <fullName evidence="2">Uncharacterized protein</fullName>
    </submittedName>
</protein>
<evidence type="ECO:0000313" key="2">
    <source>
        <dbReference type="EMBL" id="KAJ8391755.1"/>
    </source>
</evidence>
<evidence type="ECO:0000256" key="1">
    <source>
        <dbReference type="SAM" id="MobiDB-lite"/>
    </source>
</evidence>
<dbReference type="Proteomes" id="UP001221898">
    <property type="component" value="Unassembled WGS sequence"/>
</dbReference>
<accession>A0AAD7WCQ5</accession>
<dbReference type="EMBL" id="JAINUG010000153">
    <property type="protein sequence ID" value="KAJ8391755.1"/>
    <property type="molecule type" value="Genomic_DNA"/>
</dbReference>